<name>H6RJK1_BLASD</name>
<dbReference type="PANTHER" id="PTHR47691">
    <property type="entry name" value="REGULATOR-RELATED"/>
    <property type="match status" value="1"/>
</dbReference>
<evidence type="ECO:0000259" key="5">
    <source>
        <dbReference type="PROSITE" id="PS51755"/>
    </source>
</evidence>
<dbReference type="GO" id="GO:0006355">
    <property type="term" value="P:regulation of DNA-templated transcription"/>
    <property type="evidence" value="ECO:0007669"/>
    <property type="project" value="InterPro"/>
</dbReference>
<dbReference type="SMART" id="SM00028">
    <property type="entry name" value="TPR"/>
    <property type="match status" value="4"/>
</dbReference>
<protein>
    <submittedName>
        <fullName evidence="6">Multi-domain regulatory protein</fullName>
    </submittedName>
</protein>
<dbReference type="InterPro" id="IPR005158">
    <property type="entry name" value="BTAD"/>
</dbReference>
<keyword evidence="7" id="KW-1185">Reference proteome</keyword>
<dbReference type="InterPro" id="IPR027417">
    <property type="entry name" value="P-loop_NTPase"/>
</dbReference>
<dbReference type="InterPro" id="IPR049945">
    <property type="entry name" value="AAA_22"/>
</dbReference>
<evidence type="ECO:0000256" key="4">
    <source>
        <dbReference type="SAM" id="MobiDB-lite"/>
    </source>
</evidence>
<proteinExistence type="inferred from homology"/>
<feature type="region of interest" description="Disordered" evidence="4">
    <location>
        <begin position="255"/>
        <end position="289"/>
    </location>
</feature>
<dbReference type="Pfam" id="PF25872">
    <property type="entry name" value="HTH_77"/>
    <property type="match status" value="1"/>
</dbReference>
<dbReference type="Gene3D" id="1.10.10.10">
    <property type="entry name" value="Winged helix-like DNA-binding domain superfamily/Winged helix DNA-binding domain"/>
    <property type="match status" value="1"/>
</dbReference>
<dbReference type="InterPro" id="IPR019734">
    <property type="entry name" value="TPR_rpt"/>
</dbReference>
<evidence type="ECO:0000256" key="3">
    <source>
        <dbReference type="PROSITE-ProRule" id="PRU01091"/>
    </source>
</evidence>
<organism evidence="6 7">
    <name type="scientific">Blastococcus saxobsidens (strain DD2)</name>
    <dbReference type="NCBI Taxonomy" id="1146883"/>
    <lineage>
        <taxon>Bacteria</taxon>
        <taxon>Bacillati</taxon>
        <taxon>Actinomycetota</taxon>
        <taxon>Actinomycetes</taxon>
        <taxon>Geodermatophilales</taxon>
        <taxon>Geodermatophilaceae</taxon>
        <taxon>Blastococcus</taxon>
    </lineage>
</organism>
<dbReference type="Proteomes" id="UP000007517">
    <property type="component" value="Chromosome"/>
</dbReference>
<evidence type="ECO:0000313" key="7">
    <source>
        <dbReference type="Proteomes" id="UP000007517"/>
    </source>
</evidence>
<dbReference type="Gene3D" id="3.40.50.300">
    <property type="entry name" value="P-loop containing nucleotide triphosphate hydrolases"/>
    <property type="match status" value="1"/>
</dbReference>
<dbReference type="PROSITE" id="PS51755">
    <property type="entry name" value="OMPR_PHOB"/>
    <property type="match status" value="1"/>
</dbReference>
<dbReference type="InterPro" id="IPR001867">
    <property type="entry name" value="OmpR/PhoB-type_DNA-bd"/>
</dbReference>
<dbReference type="SMART" id="SM00862">
    <property type="entry name" value="Trans_reg_C"/>
    <property type="match status" value="1"/>
</dbReference>
<evidence type="ECO:0000313" key="6">
    <source>
        <dbReference type="EMBL" id="CCG02306.1"/>
    </source>
</evidence>
<dbReference type="EMBL" id="FO117623">
    <property type="protein sequence ID" value="CCG02306.1"/>
    <property type="molecule type" value="Genomic_DNA"/>
</dbReference>
<dbReference type="eggNOG" id="COG3629">
    <property type="taxonomic scope" value="Bacteria"/>
</dbReference>
<dbReference type="InterPro" id="IPR016032">
    <property type="entry name" value="Sig_transdc_resp-reg_C-effctor"/>
</dbReference>
<feature type="domain" description="OmpR/PhoB-type" evidence="5">
    <location>
        <begin position="1"/>
        <end position="96"/>
    </location>
</feature>
<evidence type="ECO:0000256" key="1">
    <source>
        <dbReference type="ARBA" id="ARBA00005820"/>
    </source>
</evidence>
<dbReference type="RefSeq" id="WP_014375203.1">
    <property type="nucleotide sequence ID" value="NC_016943.1"/>
</dbReference>
<dbReference type="SUPFAM" id="SSF48452">
    <property type="entry name" value="TPR-like"/>
    <property type="match status" value="3"/>
</dbReference>
<gene>
    <name evidence="6" type="ordered locus">BLASA_1370</name>
</gene>
<keyword evidence="2 3" id="KW-0238">DNA-binding</keyword>
<reference evidence="7" key="2">
    <citation type="submission" date="2012-02" db="EMBL/GenBank/DDBJ databases">
        <title>Complete genome sequence of Blastococcus saxobsidens strain DD2.</title>
        <authorList>
            <person name="Genoscope."/>
        </authorList>
    </citation>
    <scope>NUCLEOTIDE SEQUENCE [LARGE SCALE GENOMIC DNA]</scope>
    <source>
        <strain evidence="7">DD2</strain>
    </source>
</reference>
<dbReference type="InterPro" id="IPR058852">
    <property type="entry name" value="HTH_77"/>
</dbReference>
<dbReference type="Gene3D" id="1.25.40.10">
    <property type="entry name" value="Tetratricopeptide repeat domain"/>
    <property type="match status" value="2"/>
</dbReference>
<dbReference type="STRING" id="1146883.BLASA_1370"/>
<dbReference type="SUPFAM" id="SSF46894">
    <property type="entry name" value="C-terminal effector domain of the bipartite response regulators"/>
    <property type="match status" value="1"/>
</dbReference>
<dbReference type="HOGENOM" id="CLU_004665_1_3_11"/>
<dbReference type="GO" id="GO:0016887">
    <property type="term" value="F:ATP hydrolysis activity"/>
    <property type="evidence" value="ECO:0007669"/>
    <property type="project" value="InterPro"/>
</dbReference>
<dbReference type="SUPFAM" id="SSF52540">
    <property type="entry name" value="P-loop containing nucleoside triphosphate hydrolases"/>
    <property type="match status" value="1"/>
</dbReference>
<dbReference type="Pfam" id="PF00486">
    <property type="entry name" value="Trans_reg_C"/>
    <property type="match status" value="1"/>
</dbReference>
<dbReference type="GO" id="GO:0000160">
    <property type="term" value="P:phosphorelay signal transduction system"/>
    <property type="evidence" value="ECO:0007669"/>
    <property type="project" value="InterPro"/>
</dbReference>
<accession>H6RJK1</accession>
<dbReference type="InterPro" id="IPR036388">
    <property type="entry name" value="WH-like_DNA-bd_sf"/>
</dbReference>
<dbReference type="KEGG" id="bsd:BLASA_1370"/>
<reference evidence="6 7" key="1">
    <citation type="journal article" date="2012" name="J. Bacteriol.">
        <title>Genome Sequence of Blastococcus saxobsidens DD2, a Stone-Inhabiting Bacterium.</title>
        <authorList>
            <person name="Chouaia B."/>
            <person name="Crotti E."/>
            <person name="Brusetti L."/>
            <person name="Daffonchio D."/>
            <person name="Essoussi I."/>
            <person name="Nouioui I."/>
            <person name="Sbissi I."/>
            <person name="Ghodhbane-Gtari F."/>
            <person name="Gtari M."/>
            <person name="Vacherie B."/>
            <person name="Barbe V."/>
            <person name="Medigue C."/>
            <person name="Gury J."/>
            <person name="Pujic P."/>
            <person name="Normand P."/>
        </authorList>
    </citation>
    <scope>NUCLEOTIDE SEQUENCE [LARGE SCALE GENOMIC DNA]</scope>
    <source>
        <strain evidence="6 7">DD2</strain>
    </source>
</reference>
<dbReference type="InterPro" id="IPR011990">
    <property type="entry name" value="TPR-like_helical_dom_sf"/>
</dbReference>
<sequence>MTEVEFRLLGAMQLRVDDEPAKLPGAAERGLLALLLLSPGRTVAASSLIDRLWSESALPADPLNALQLRVSKLRRALAAHGVDVIVREASGYRADVDRDRVDLHRFVSLVQAARTAARSNAAGDALALYDEALALWRDDPLADFAGEGWATVEAARLDQLHQAALTERAEAALVGGRHVEVAADLEPTIAGDPGQEAIAGLLMTALYRAGRQADALEVFARTRRHLDDELGLQPSAALRTLHQRILEQDDALAAVPAQPGPAGSAAAEAGPAAPAAQTPAVGQEAETGSKRTLPIPTLRLIGRDDELAQLSDALTRQHLVTLVGPGGAGKTSLAMASAHQLADHFEQHVHLARLAAVSNPADVPLAVADALGVPLDGADPNAAVRARLLAYLVNRRLLLVLDNCEHVIDAVATLVDSILGAAAHVTVLATSREALAVPGEVQVSVAPLAVPPEGTPAEQVLQFPAAVLFVERASAVRASLDLSEPNLLALAQVCRQLDGLPLALELAAARMSSLSLPDLAGRLGDRFGLLTSGRRTAEARQRTLRATVEWSHALLSQPEQQAFRRLAVFHGGWTLEAAEAVVVGKDIPAGEVFDVLDHLVNRSMVVLEPGSPSRYRMLETLRQYAVEELDTSGERDDTAALHATFFRHFAEQAEQSLRGHGQRAALQRLRNEHPNLRAALARLSADPSRVEDGLRLAGSLALFWHLGRHVEGREVLSKLIATPGASQQARARALQAVSIVERPRACLVHPSPRCAETALESLQLFEAEGEAHRAALSKVLLAVELLNGSDPGRFARLLAEAEEQFTARADHWGHAVVAFVRLQNFIRRGDEPRSRAMGRTASEAFRRLDDAWGLSAVLYHLGWGLKEFGRYAEAIPVLEQAIEVSSSAGVFNTAQWALSDLGVALLALGEREAASGAFDRAASASEEVGDAAGAVLAGLGRAQIAQIDGNATTARPLFEEAVRGLTQLGTPLWGGHALAGVAWCDWRDGLLDDAAERYTQVHTAGQQYSEPTLLATGLEGLARVAASVGQRDEAQARLNEAVEVRQASARPAPPHEQAELDDLWGQVDEVTGAAVRLGAPRAAVDVAKSGQLTSQ</sequence>
<dbReference type="PRINTS" id="PR00364">
    <property type="entry name" value="DISEASERSIST"/>
</dbReference>
<comment type="similarity">
    <text evidence="1">Belongs to the AfsR/DnrI/RedD regulatory family.</text>
</comment>
<dbReference type="GO" id="GO:0003677">
    <property type="term" value="F:DNA binding"/>
    <property type="evidence" value="ECO:0007669"/>
    <property type="project" value="UniProtKB-UniRule"/>
</dbReference>
<feature type="DNA-binding region" description="OmpR/PhoB-type" evidence="3">
    <location>
        <begin position="1"/>
        <end position="96"/>
    </location>
</feature>
<dbReference type="Pfam" id="PF13401">
    <property type="entry name" value="AAA_22"/>
    <property type="match status" value="1"/>
</dbReference>
<dbReference type="CDD" id="cd15831">
    <property type="entry name" value="BTAD"/>
    <property type="match status" value="1"/>
</dbReference>
<dbReference type="Pfam" id="PF03704">
    <property type="entry name" value="BTAD"/>
    <property type="match status" value="1"/>
</dbReference>
<dbReference type="SMART" id="SM01043">
    <property type="entry name" value="BTAD"/>
    <property type="match status" value="1"/>
</dbReference>
<evidence type="ECO:0000256" key="2">
    <source>
        <dbReference type="ARBA" id="ARBA00023125"/>
    </source>
</evidence>
<dbReference type="eggNOG" id="COG3903">
    <property type="taxonomic scope" value="Bacteria"/>
</dbReference>
<feature type="compositionally biased region" description="Low complexity" evidence="4">
    <location>
        <begin position="255"/>
        <end position="282"/>
    </location>
</feature>
<dbReference type="AlphaFoldDB" id="H6RJK1"/>
<dbReference type="PANTHER" id="PTHR47691:SF3">
    <property type="entry name" value="HTH-TYPE TRANSCRIPTIONAL REGULATOR RV0890C-RELATED"/>
    <property type="match status" value="1"/>
</dbReference>